<evidence type="ECO:0000259" key="7">
    <source>
        <dbReference type="Pfam" id="PF10035"/>
    </source>
</evidence>
<dbReference type="OrthoDB" id="9779786at2"/>
<organism evidence="8 9">
    <name type="scientific">Mogibacterium pumilum</name>
    <dbReference type="NCBI Taxonomy" id="86332"/>
    <lineage>
        <taxon>Bacteria</taxon>
        <taxon>Bacillati</taxon>
        <taxon>Bacillota</taxon>
        <taxon>Clostridia</taxon>
        <taxon>Peptostreptococcales</taxon>
        <taxon>Anaerovoracaceae</taxon>
        <taxon>Mogibacterium</taxon>
    </lineage>
</organism>
<dbReference type="GO" id="GO:0005886">
    <property type="term" value="C:plasma membrane"/>
    <property type="evidence" value="ECO:0007669"/>
    <property type="project" value="UniProtKB-SubCell"/>
</dbReference>
<feature type="transmembrane region" description="Helical" evidence="6">
    <location>
        <begin position="49"/>
        <end position="70"/>
    </location>
</feature>
<protein>
    <recommendedName>
        <fullName evidence="7">DUF2179 domain-containing protein</fullName>
    </recommendedName>
</protein>
<keyword evidence="5 6" id="KW-0472">Membrane</keyword>
<keyword evidence="2" id="KW-1003">Cell membrane</keyword>
<evidence type="ECO:0000256" key="2">
    <source>
        <dbReference type="ARBA" id="ARBA00022475"/>
    </source>
</evidence>
<feature type="transmembrane region" description="Helical" evidence="6">
    <location>
        <begin position="175"/>
        <end position="194"/>
    </location>
</feature>
<proteinExistence type="predicted"/>
<comment type="subcellular location">
    <subcellularLocation>
        <location evidence="1">Cell membrane</location>
        <topology evidence="1">Multi-pass membrane protein</topology>
    </subcellularLocation>
</comment>
<evidence type="ECO:0000256" key="1">
    <source>
        <dbReference type="ARBA" id="ARBA00004651"/>
    </source>
</evidence>
<reference evidence="9" key="1">
    <citation type="submission" date="2016-05" db="EMBL/GenBank/DDBJ databases">
        <authorList>
            <person name="Holder M.E."/>
            <person name="Ajami N.J."/>
            <person name="Petrosino J.F."/>
        </authorList>
    </citation>
    <scope>NUCLEOTIDE SEQUENCE [LARGE SCALE GENOMIC DNA]</scope>
    <source>
        <strain evidence="9">ATCC 700696</strain>
    </source>
</reference>
<evidence type="ECO:0000256" key="3">
    <source>
        <dbReference type="ARBA" id="ARBA00022692"/>
    </source>
</evidence>
<dbReference type="AlphaFoldDB" id="A0A223AS96"/>
<dbReference type="CDD" id="cd16380">
    <property type="entry name" value="YitT_C"/>
    <property type="match status" value="1"/>
</dbReference>
<dbReference type="InterPro" id="IPR019264">
    <property type="entry name" value="DUF2179"/>
</dbReference>
<keyword evidence="3 6" id="KW-0812">Transmembrane</keyword>
<dbReference type="Proteomes" id="UP000214689">
    <property type="component" value="Chromosome"/>
</dbReference>
<feature type="transmembrane region" description="Helical" evidence="6">
    <location>
        <begin position="77"/>
        <end position="96"/>
    </location>
</feature>
<dbReference type="InterPro" id="IPR051461">
    <property type="entry name" value="UPF0750_membrane"/>
</dbReference>
<dbReference type="InterPro" id="IPR015867">
    <property type="entry name" value="N-reg_PII/ATP_PRibTrfase_C"/>
</dbReference>
<dbReference type="Pfam" id="PF02588">
    <property type="entry name" value="YitT_membrane"/>
    <property type="match status" value="1"/>
</dbReference>
<feature type="transmembrane region" description="Helical" evidence="6">
    <location>
        <begin position="12"/>
        <end position="34"/>
    </location>
</feature>
<dbReference type="PIRSF" id="PIRSF006483">
    <property type="entry name" value="Membrane_protein_YitT"/>
    <property type="match status" value="1"/>
</dbReference>
<dbReference type="RefSeq" id="WP_094234047.1">
    <property type="nucleotide sequence ID" value="NZ_CP016199.1"/>
</dbReference>
<feature type="transmembrane region" description="Helical" evidence="6">
    <location>
        <begin position="147"/>
        <end position="169"/>
    </location>
</feature>
<evidence type="ECO:0000313" key="8">
    <source>
        <dbReference type="EMBL" id="ASS37817.1"/>
    </source>
</evidence>
<dbReference type="PROSITE" id="PS51257">
    <property type="entry name" value="PROKAR_LIPOPROTEIN"/>
    <property type="match status" value="1"/>
</dbReference>
<evidence type="ECO:0000256" key="4">
    <source>
        <dbReference type="ARBA" id="ARBA00022989"/>
    </source>
</evidence>
<feature type="domain" description="DUF2179" evidence="7">
    <location>
        <begin position="221"/>
        <end position="275"/>
    </location>
</feature>
<evidence type="ECO:0000313" key="9">
    <source>
        <dbReference type="Proteomes" id="UP000214689"/>
    </source>
</evidence>
<dbReference type="EMBL" id="CP016199">
    <property type="protein sequence ID" value="ASS37817.1"/>
    <property type="molecule type" value="Genomic_DNA"/>
</dbReference>
<dbReference type="PANTHER" id="PTHR33545:SF5">
    <property type="entry name" value="UPF0750 MEMBRANE PROTEIN YITT"/>
    <property type="match status" value="1"/>
</dbReference>
<name>A0A223AS96_9FIRM</name>
<sequence>MRNASKVGLEVLQMVVGNALSAFAIACFALPYGMVVSGLAGVGRMTNHYFGLSVSGTVLVINVILFIIGTWALGKKFAASIVLGTVLFPVFLGIFQKATVLHHLVDDPLLAAICAGVIDGIGLGLILRVGGSTGGIDVPPLILNRKFGIKIAPIMYAIDFTIFMIQIPVTKTNGVILGILYALIYSVFMNKMILLGQGGVQLMIFTKKIKEVNERLLQLGFGTTIMHATGGYMQSAQDLVYCVVGSRNLNKVKQAALEIDEHAFITITNVSEVNGNGFTTWFSDEEYVPKVTERRQGIELTQKEE</sequence>
<accession>A0A223AS96</accession>
<gene>
    <name evidence="8" type="ORF">AXF17_04700</name>
</gene>
<dbReference type="InterPro" id="IPR003740">
    <property type="entry name" value="YitT"/>
</dbReference>
<dbReference type="Pfam" id="PF10035">
    <property type="entry name" value="DUF2179"/>
    <property type="match status" value="1"/>
</dbReference>
<feature type="transmembrane region" description="Helical" evidence="6">
    <location>
        <begin position="108"/>
        <end position="127"/>
    </location>
</feature>
<keyword evidence="9" id="KW-1185">Reference proteome</keyword>
<evidence type="ECO:0000256" key="6">
    <source>
        <dbReference type="SAM" id="Phobius"/>
    </source>
</evidence>
<evidence type="ECO:0000256" key="5">
    <source>
        <dbReference type="ARBA" id="ARBA00023136"/>
    </source>
</evidence>
<dbReference type="Gene3D" id="3.30.70.120">
    <property type="match status" value="1"/>
</dbReference>
<keyword evidence="4 6" id="KW-1133">Transmembrane helix</keyword>
<dbReference type="PANTHER" id="PTHR33545">
    <property type="entry name" value="UPF0750 MEMBRANE PROTEIN YITT-RELATED"/>
    <property type="match status" value="1"/>
</dbReference>